<dbReference type="GO" id="GO:0016861">
    <property type="term" value="F:intramolecular oxidoreductase activity, interconverting aldoses and ketoses"/>
    <property type="evidence" value="ECO:0007669"/>
    <property type="project" value="UniProtKB-ARBA"/>
</dbReference>
<reference evidence="3 4" key="1">
    <citation type="submission" date="2019-05" db="EMBL/GenBank/DDBJ databases">
        <title>Chryseobacterium sp. isolated from King George Island, maritime Antarctica.</title>
        <authorList>
            <person name="Peng X."/>
        </authorList>
    </citation>
    <scope>NUCLEOTIDE SEQUENCE [LARGE SCALE GENOMIC DNA]</scope>
    <source>
        <strain evidence="3 4">7-3A</strain>
    </source>
</reference>
<evidence type="ECO:0000256" key="2">
    <source>
        <dbReference type="ARBA" id="ARBA00023235"/>
    </source>
</evidence>
<dbReference type="InterPro" id="IPR003500">
    <property type="entry name" value="RpiB_LacA_LacB"/>
</dbReference>
<evidence type="ECO:0000313" key="3">
    <source>
        <dbReference type="EMBL" id="QOW12030.1"/>
    </source>
</evidence>
<dbReference type="KEGG" id="kfa:Q73A0000_16440"/>
<gene>
    <name evidence="3" type="ORF">Q73A0000_16440</name>
</gene>
<organism evidence="3 4">
    <name type="scientific">Kaistella flava</name>
    <name type="common">ex Peng et al. 2021</name>
    <dbReference type="NCBI Taxonomy" id="2038776"/>
    <lineage>
        <taxon>Bacteria</taxon>
        <taxon>Pseudomonadati</taxon>
        <taxon>Bacteroidota</taxon>
        <taxon>Flavobacteriia</taxon>
        <taxon>Flavobacteriales</taxon>
        <taxon>Weeksellaceae</taxon>
        <taxon>Chryseobacterium group</taxon>
        <taxon>Kaistella</taxon>
    </lineage>
</organism>
<evidence type="ECO:0000256" key="1">
    <source>
        <dbReference type="ARBA" id="ARBA00008754"/>
    </source>
</evidence>
<dbReference type="PANTHER" id="PTHR43732:SF1">
    <property type="entry name" value="RIBOSE 5-PHOSPHATE ISOMERASE"/>
    <property type="match status" value="1"/>
</dbReference>
<dbReference type="Proteomes" id="UP000594195">
    <property type="component" value="Chromosome"/>
</dbReference>
<evidence type="ECO:0000313" key="4">
    <source>
        <dbReference type="Proteomes" id="UP000594195"/>
    </source>
</evidence>
<proteinExistence type="inferred from homology"/>
<dbReference type="GO" id="GO:0005975">
    <property type="term" value="P:carbohydrate metabolic process"/>
    <property type="evidence" value="ECO:0007669"/>
    <property type="project" value="InterPro"/>
</dbReference>
<keyword evidence="2 3" id="KW-0413">Isomerase</keyword>
<dbReference type="Pfam" id="PF02502">
    <property type="entry name" value="LacAB_rpiB"/>
    <property type="match status" value="1"/>
</dbReference>
<accession>A0A7M2YD76</accession>
<dbReference type="InterPro" id="IPR051812">
    <property type="entry name" value="SPI_LacAB/RpiB"/>
</dbReference>
<dbReference type="Gene3D" id="3.40.1400.10">
    <property type="entry name" value="Sugar-phosphate isomerase, RpiB/LacA/LacB"/>
    <property type="match status" value="1"/>
</dbReference>
<dbReference type="SUPFAM" id="SSF89623">
    <property type="entry name" value="Ribose/Galactose isomerase RpiB/AlsB"/>
    <property type="match status" value="1"/>
</dbReference>
<keyword evidence="4" id="KW-1185">Reference proteome</keyword>
<dbReference type="PANTHER" id="PTHR43732">
    <property type="entry name" value="RIBOSE 5-PHOSPHATE ISOMERASE-RELATED"/>
    <property type="match status" value="1"/>
</dbReference>
<dbReference type="EMBL" id="CP040442">
    <property type="protein sequence ID" value="QOW12030.1"/>
    <property type="molecule type" value="Genomic_DNA"/>
</dbReference>
<dbReference type="AlphaFoldDB" id="A0A7M2YD76"/>
<protein>
    <submittedName>
        <fullName evidence="3">RpiB/LacA/LacB family sugar-phosphate isomerase</fullName>
    </submittedName>
</protein>
<dbReference type="NCBIfam" id="NF004051">
    <property type="entry name" value="PRK05571.1"/>
    <property type="match status" value="1"/>
</dbReference>
<sequence>MKIGICADHGGFELKERIISFLIENKFQPIDFGAKELNNADDFPDFVIPLAKAVAAGEVFRGIAICGSGVGACIAANKVSGVRAALIVDYFSAHQGVEDDDMNLICLGGRVTGYASAEELVLAFLNAKFIGAERHIRRLKKIQDLENN</sequence>
<name>A0A7M2YD76_9FLAO</name>
<dbReference type="PIRSF" id="PIRSF005384">
    <property type="entry name" value="RpiB_LacA_B"/>
    <property type="match status" value="1"/>
</dbReference>
<dbReference type="InterPro" id="IPR036569">
    <property type="entry name" value="RpiB_LacA_LacB_sf"/>
</dbReference>
<dbReference type="NCBIfam" id="TIGR00689">
    <property type="entry name" value="rpiB_lacA_lacB"/>
    <property type="match status" value="1"/>
</dbReference>
<comment type="similarity">
    <text evidence="1">Belongs to the LacAB/RpiB family.</text>
</comment>